<gene>
    <name evidence="1" type="ORF">BN850_0065800</name>
</gene>
<evidence type="ECO:0000313" key="1">
    <source>
        <dbReference type="EMBL" id="CEG04625.1"/>
    </source>
</evidence>
<reference evidence="1" key="1">
    <citation type="submission" date="2013-05" db="EMBL/GenBank/DDBJ databases">
        <title>Draft genome sequences of six wheat associated Fusarium spp. isolates.</title>
        <authorList>
            <person name="Moolhuijzen P.M."/>
            <person name="Manners J.M."/>
            <person name="Wilcox S."/>
            <person name="Bellgard M.I."/>
            <person name="Gardiner D.M."/>
        </authorList>
    </citation>
    <scope>NUCLEOTIDE SEQUENCE</scope>
    <source>
        <strain evidence="1">CS3069</strain>
    </source>
</reference>
<proteinExistence type="predicted"/>
<dbReference type="EMBL" id="CBMI010001688">
    <property type="protein sequence ID" value="CEG04625.1"/>
    <property type="molecule type" value="Genomic_DNA"/>
</dbReference>
<name>A0A090MG46_9HYPO</name>
<accession>A0A090MG46</accession>
<comment type="caution">
    <text evidence="1">The sequence shown here is derived from an EMBL/GenBank/DDBJ whole genome shotgun (WGS) entry which is preliminary data.</text>
</comment>
<dbReference type="AlphaFoldDB" id="A0A090MG46"/>
<protein>
    <submittedName>
        <fullName evidence="1">WGS project CBMI000000000 data, contig CS3069_c001690</fullName>
    </submittedName>
</protein>
<organism evidence="1">
    <name type="scientific">Fusarium clavum</name>
    <dbReference type="NCBI Taxonomy" id="2594811"/>
    <lineage>
        <taxon>Eukaryota</taxon>
        <taxon>Fungi</taxon>
        <taxon>Dikarya</taxon>
        <taxon>Ascomycota</taxon>
        <taxon>Pezizomycotina</taxon>
        <taxon>Sordariomycetes</taxon>
        <taxon>Hypocreomycetidae</taxon>
        <taxon>Hypocreales</taxon>
        <taxon>Nectriaceae</taxon>
        <taxon>Fusarium</taxon>
        <taxon>Fusarium incarnatum-equiseti species complex</taxon>
    </lineage>
</organism>
<sequence length="73" mass="8652">MCEITKFECNSPICESPYRVHIIYCDDAKNDRRNMIPAGLVERETTVDQFDSERRPHGCWEQMFIQDDRGRVV</sequence>